<accession>A0A918C8A4</accession>
<keyword evidence="2" id="KW-1185">Reference proteome</keyword>
<protein>
    <submittedName>
        <fullName evidence="1">Uncharacterized protein</fullName>
    </submittedName>
</protein>
<name>A0A918C8A4_9ACTN</name>
<dbReference type="AlphaFoldDB" id="A0A918C8A4"/>
<dbReference type="Proteomes" id="UP000658320">
    <property type="component" value="Unassembled WGS sequence"/>
</dbReference>
<dbReference type="EMBL" id="BMSX01000005">
    <property type="protein sequence ID" value="GGR09743.1"/>
    <property type="molecule type" value="Genomic_DNA"/>
</dbReference>
<reference evidence="1" key="1">
    <citation type="journal article" date="2014" name="Int. J. Syst. Evol. Microbiol.">
        <title>Complete genome sequence of Corynebacterium casei LMG S-19264T (=DSM 44701T), isolated from a smear-ripened cheese.</title>
        <authorList>
            <consortium name="US DOE Joint Genome Institute (JGI-PGF)"/>
            <person name="Walter F."/>
            <person name="Albersmeier A."/>
            <person name="Kalinowski J."/>
            <person name="Ruckert C."/>
        </authorList>
    </citation>
    <scope>NUCLEOTIDE SEQUENCE</scope>
    <source>
        <strain evidence="1">JCM 4346</strain>
    </source>
</reference>
<organism evidence="1 2">
    <name type="scientific">Streptomyces aurantiogriseus</name>
    <dbReference type="NCBI Taxonomy" id="66870"/>
    <lineage>
        <taxon>Bacteria</taxon>
        <taxon>Bacillati</taxon>
        <taxon>Actinomycetota</taxon>
        <taxon>Actinomycetes</taxon>
        <taxon>Kitasatosporales</taxon>
        <taxon>Streptomycetaceae</taxon>
        <taxon>Streptomyces</taxon>
    </lineage>
</organism>
<gene>
    <name evidence="1" type="ORF">GCM10010251_26950</name>
</gene>
<evidence type="ECO:0000313" key="1">
    <source>
        <dbReference type="EMBL" id="GGR09743.1"/>
    </source>
</evidence>
<sequence>MGIGILSYAEYAGPDNWSTPTDLAVHTLPPGVRAQVPGFETWFRLLDEKALLGRVSSRDQLAGCAFVARSGPIDALT</sequence>
<evidence type="ECO:0000313" key="2">
    <source>
        <dbReference type="Proteomes" id="UP000658320"/>
    </source>
</evidence>
<proteinExistence type="predicted"/>
<comment type="caution">
    <text evidence="1">The sequence shown here is derived from an EMBL/GenBank/DDBJ whole genome shotgun (WGS) entry which is preliminary data.</text>
</comment>
<reference evidence="1" key="2">
    <citation type="submission" date="2020-09" db="EMBL/GenBank/DDBJ databases">
        <authorList>
            <person name="Sun Q."/>
            <person name="Ohkuma M."/>
        </authorList>
    </citation>
    <scope>NUCLEOTIDE SEQUENCE</scope>
    <source>
        <strain evidence="1">JCM 4346</strain>
    </source>
</reference>